<proteinExistence type="predicted"/>
<organism evidence="3 4">
    <name type="scientific">Sphingobium algorifonticola</name>
    <dbReference type="NCBI Taxonomy" id="2008318"/>
    <lineage>
        <taxon>Bacteria</taxon>
        <taxon>Pseudomonadati</taxon>
        <taxon>Pseudomonadota</taxon>
        <taxon>Alphaproteobacteria</taxon>
        <taxon>Sphingomonadales</taxon>
        <taxon>Sphingomonadaceae</taxon>
        <taxon>Sphingobium</taxon>
    </lineage>
</organism>
<dbReference type="GO" id="GO:0071555">
    <property type="term" value="P:cell wall organization"/>
    <property type="evidence" value="ECO:0007669"/>
    <property type="project" value="InterPro"/>
</dbReference>
<dbReference type="SUPFAM" id="SSF49354">
    <property type="entry name" value="PapD-like"/>
    <property type="match status" value="1"/>
</dbReference>
<feature type="chain" id="PRO_5019319708" evidence="1">
    <location>
        <begin position="25"/>
        <end position="244"/>
    </location>
</feature>
<dbReference type="RefSeq" id="WP_127689362.1">
    <property type="nucleotide sequence ID" value="NZ_RZUL01000001.1"/>
</dbReference>
<dbReference type="OrthoDB" id="511700at2"/>
<dbReference type="Gene3D" id="2.60.40.10">
    <property type="entry name" value="Immunoglobulins"/>
    <property type="match status" value="1"/>
</dbReference>
<accession>A0A437JDK2</accession>
<dbReference type="Proteomes" id="UP000282977">
    <property type="component" value="Unassembled WGS sequence"/>
</dbReference>
<feature type="signal peptide" evidence="1">
    <location>
        <begin position="1"/>
        <end position="24"/>
    </location>
</feature>
<dbReference type="InterPro" id="IPR008962">
    <property type="entry name" value="PapD-like_sf"/>
</dbReference>
<dbReference type="InterPro" id="IPR013783">
    <property type="entry name" value="Ig-like_fold"/>
</dbReference>
<dbReference type="GO" id="GO:0030288">
    <property type="term" value="C:outer membrane-bounded periplasmic space"/>
    <property type="evidence" value="ECO:0007669"/>
    <property type="project" value="InterPro"/>
</dbReference>
<dbReference type="InterPro" id="IPR016147">
    <property type="entry name" value="Pili_assmbl_chaperone_N"/>
</dbReference>
<evidence type="ECO:0000259" key="2">
    <source>
        <dbReference type="Pfam" id="PF00345"/>
    </source>
</evidence>
<dbReference type="AlphaFoldDB" id="A0A437JDK2"/>
<evidence type="ECO:0000313" key="3">
    <source>
        <dbReference type="EMBL" id="RVT43823.1"/>
    </source>
</evidence>
<dbReference type="PANTHER" id="PTHR30251:SF4">
    <property type="entry name" value="SLR1668 PROTEIN"/>
    <property type="match status" value="1"/>
</dbReference>
<dbReference type="EMBL" id="RZUL01000001">
    <property type="protein sequence ID" value="RVT43823.1"/>
    <property type="molecule type" value="Genomic_DNA"/>
</dbReference>
<dbReference type="Pfam" id="PF00345">
    <property type="entry name" value="PapD_N"/>
    <property type="match status" value="1"/>
</dbReference>
<protein>
    <submittedName>
        <fullName evidence="3">Molecular chaperone</fullName>
    </submittedName>
</protein>
<keyword evidence="1" id="KW-0732">Signal</keyword>
<dbReference type="InterPro" id="IPR050643">
    <property type="entry name" value="Periplasmic_pilus_chap"/>
</dbReference>
<name>A0A437JDK2_9SPHN</name>
<evidence type="ECO:0000313" key="4">
    <source>
        <dbReference type="Proteomes" id="UP000282977"/>
    </source>
</evidence>
<sequence length="244" mass="26307">MKLSLLLPLTLLCAGVSAVSPSYAASSVVIWPIDPSMDVQDKATPLWIENRGTEPVTVQVRTYRWAQNGGENRHEPQNDVIASPPVAKVEPGARQLIRIIKLNSPEKGSESAYRLLIDELPKPSAEGDQNARRADLAVQMRYSIPLFVRGETLSVASPVTSLSAAMLIEGGERYVSIQNRGAIHARLTDLRLVTRGHETTVRNGLVGYVLPGATMRLALPSDAPADATVRVGINGQDRLLASGT</sequence>
<evidence type="ECO:0000256" key="1">
    <source>
        <dbReference type="SAM" id="SignalP"/>
    </source>
</evidence>
<dbReference type="PANTHER" id="PTHR30251">
    <property type="entry name" value="PILUS ASSEMBLY CHAPERONE"/>
    <property type="match status" value="1"/>
</dbReference>
<comment type="caution">
    <text evidence="3">The sequence shown here is derived from an EMBL/GenBank/DDBJ whole genome shotgun (WGS) entry which is preliminary data.</text>
</comment>
<reference evidence="3 4" key="1">
    <citation type="submission" date="2019-01" db="EMBL/GenBank/DDBJ databases">
        <authorList>
            <person name="Chen W.-M."/>
        </authorList>
    </citation>
    <scope>NUCLEOTIDE SEQUENCE [LARGE SCALE GENOMIC DNA]</scope>
    <source>
        <strain evidence="3 4">TLA-22</strain>
    </source>
</reference>
<feature type="domain" description="Pili assembly chaperone N-terminal" evidence="2">
    <location>
        <begin position="39"/>
        <end position="152"/>
    </location>
</feature>
<gene>
    <name evidence="3" type="ORF">ENE74_04300</name>
</gene>
<keyword evidence="4" id="KW-1185">Reference proteome</keyword>